<evidence type="ECO:0000313" key="1">
    <source>
        <dbReference type="EMBL" id="VDM00481.1"/>
    </source>
</evidence>
<protein>
    <submittedName>
        <fullName evidence="1 3">Uncharacterized protein</fullName>
    </submittedName>
</protein>
<keyword evidence="2" id="KW-1185">Reference proteome</keyword>
<dbReference type="Proteomes" id="UP000275846">
    <property type="component" value="Unassembled WGS sequence"/>
</dbReference>
<evidence type="ECO:0000313" key="2">
    <source>
        <dbReference type="Proteomes" id="UP000275846"/>
    </source>
</evidence>
<evidence type="ECO:0000313" key="3">
    <source>
        <dbReference type="WBParaSite" id="SSLN_0001463301-mRNA-1"/>
    </source>
</evidence>
<accession>A0A183TC97</accession>
<proteinExistence type="predicted"/>
<dbReference type="WBParaSite" id="SSLN_0001463301-mRNA-1">
    <property type="protein sequence ID" value="SSLN_0001463301-mRNA-1"/>
    <property type="gene ID" value="SSLN_0001463301"/>
</dbReference>
<organism evidence="3">
    <name type="scientific">Schistocephalus solidus</name>
    <name type="common">Tapeworm</name>
    <dbReference type="NCBI Taxonomy" id="70667"/>
    <lineage>
        <taxon>Eukaryota</taxon>
        <taxon>Metazoa</taxon>
        <taxon>Spiralia</taxon>
        <taxon>Lophotrochozoa</taxon>
        <taxon>Platyhelminthes</taxon>
        <taxon>Cestoda</taxon>
        <taxon>Eucestoda</taxon>
        <taxon>Diphyllobothriidea</taxon>
        <taxon>Diphyllobothriidae</taxon>
        <taxon>Schistocephalus</taxon>
    </lineage>
</organism>
<reference evidence="1 2" key="2">
    <citation type="submission" date="2018-11" db="EMBL/GenBank/DDBJ databases">
        <authorList>
            <consortium name="Pathogen Informatics"/>
        </authorList>
    </citation>
    <scope>NUCLEOTIDE SEQUENCE [LARGE SCALE GENOMIC DNA]</scope>
    <source>
        <strain evidence="1 2">NST_G2</strain>
    </source>
</reference>
<sequence>MGSLLPPELKTALFEAFSLRIPGQTETPDTGACGCHPAQFSDSNPRVSAGMLHLTADSDFGRTGSSSPDGLSPLSLPADVHAFGECVASASDSEVLTISSFLHGFRDVSSEKGVNSTPLVAMRTLETGHRFAWDKTRIAASCQSKKDR</sequence>
<reference evidence="3" key="1">
    <citation type="submission" date="2016-06" db="UniProtKB">
        <authorList>
            <consortium name="WormBaseParasite"/>
        </authorList>
    </citation>
    <scope>IDENTIFICATION</scope>
</reference>
<dbReference type="AlphaFoldDB" id="A0A183TC97"/>
<name>A0A183TC97_SCHSO</name>
<dbReference type="EMBL" id="UYSU01038646">
    <property type="protein sequence ID" value="VDM00481.1"/>
    <property type="molecule type" value="Genomic_DNA"/>
</dbReference>
<gene>
    <name evidence="1" type="ORF">SSLN_LOCUS14095</name>
</gene>